<keyword evidence="3" id="KW-1185">Reference proteome</keyword>
<protein>
    <submittedName>
        <fullName evidence="2">Uncharacterized protein</fullName>
    </submittedName>
</protein>
<name>A0AAD9REQ3_9HYME</name>
<gene>
    <name evidence="2" type="ORF">KPH14_001066</name>
</gene>
<feature type="compositionally biased region" description="Basic residues" evidence="1">
    <location>
        <begin position="84"/>
        <end position="93"/>
    </location>
</feature>
<sequence length="197" mass="22494">METVTIEAPLNSLPKEDNPEETPAVIPTHDFIVPDVNKHKRNDKRPLSTTESCSTSTAPSKLYSSSEDTDKDNDIQNRKNECNKRKKTTKKIRKDATSSDPESDVETMTAPIKEILTQQPNMFILNYINLINFLQEIIGNPNHIDTAKKYTEDIKALSTMLRHIYPSLTHRSIKNRLTRIIKKLENNDNSQDTLDTT</sequence>
<organism evidence="2 3">
    <name type="scientific">Odynerus spinipes</name>
    <dbReference type="NCBI Taxonomy" id="1348599"/>
    <lineage>
        <taxon>Eukaryota</taxon>
        <taxon>Metazoa</taxon>
        <taxon>Ecdysozoa</taxon>
        <taxon>Arthropoda</taxon>
        <taxon>Hexapoda</taxon>
        <taxon>Insecta</taxon>
        <taxon>Pterygota</taxon>
        <taxon>Neoptera</taxon>
        <taxon>Endopterygota</taxon>
        <taxon>Hymenoptera</taxon>
        <taxon>Apocrita</taxon>
        <taxon>Aculeata</taxon>
        <taxon>Vespoidea</taxon>
        <taxon>Vespidae</taxon>
        <taxon>Eumeninae</taxon>
        <taxon>Odynerus</taxon>
    </lineage>
</organism>
<feature type="compositionally biased region" description="Polar residues" evidence="1">
    <location>
        <begin position="47"/>
        <end position="66"/>
    </location>
</feature>
<feature type="compositionally biased region" description="Basic and acidic residues" evidence="1">
    <location>
        <begin position="72"/>
        <end position="83"/>
    </location>
</feature>
<proteinExistence type="predicted"/>
<dbReference type="EMBL" id="JAIFRP010000369">
    <property type="protein sequence ID" value="KAK2578370.1"/>
    <property type="molecule type" value="Genomic_DNA"/>
</dbReference>
<feature type="region of interest" description="Disordered" evidence="1">
    <location>
        <begin position="1"/>
        <end position="106"/>
    </location>
</feature>
<reference evidence="2" key="2">
    <citation type="journal article" date="2023" name="Commun. Biol.">
        <title>Intrasexual cuticular hydrocarbon dimorphism in a wasp sheds light on hydrocarbon biosynthesis genes in Hymenoptera.</title>
        <authorList>
            <person name="Moris V.C."/>
            <person name="Podsiadlowski L."/>
            <person name="Martin S."/>
            <person name="Oeyen J.P."/>
            <person name="Donath A."/>
            <person name="Petersen M."/>
            <person name="Wilbrandt J."/>
            <person name="Misof B."/>
            <person name="Liedtke D."/>
            <person name="Thamm M."/>
            <person name="Scheiner R."/>
            <person name="Schmitt T."/>
            <person name="Niehuis O."/>
        </authorList>
    </citation>
    <scope>NUCLEOTIDE SEQUENCE</scope>
    <source>
        <strain evidence="2">GBR_01_08_01A</strain>
    </source>
</reference>
<reference evidence="2" key="1">
    <citation type="submission" date="2021-08" db="EMBL/GenBank/DDBJ databases">
        <authorList>
            <person name="Misof B."/>
            <person name="Oliver O."/>
            <person name="Podsiadlowski L."/>
            <person name="Donath A."/>
            <person name="Peters R."/>
            <person name="Mayer C."/>
            <person name="Rust J."/>
            <person name="Gunkel S."/>
            <person name="Lesny P."/>
            <person name="Martin S."/>
            <person name="Oeyen J.P."/>
            <person name="Petersen M."/>
            <person name="Panagiotis P."/>
            <person name="Wilbrandt J."/>
            <person name="Tanja T."/>
        </authorList>
    </citation>
    <scope>NUCLEOTIDE SEQUENCE</scope>
    <source>
        <strain evidence="2">GBR_01_08_01A</strain>
        <tissue evidence="2">Thorax + abdomen</tissue>
    </source>
</reference>
<dbReference type="Proteomes" id="UP001258017">
    <property type="component" value="Unassembled WGS sequence"/>
</dbReference>
<evidence type="ECO:0000313" key="2">
    <source>
        <dbReference type="EMBL" id="KAK2578370.1"/>
    </source>
</evidence>
<accession>A0AAD9REQ3</accession>
<evidence type="ECO:0000256" key="1">
    <source>
        <dbReference type="SAM" id="MobiDB-lite"/>
    </source>
</evidence>
<evidence type="ECO:0000313" key="3">
    <source>
        <dbReference type="Proteomes" id="UP001258017"/>
    </source>
</evidence>
<comment type="caution">
    <text evidence="2">The sequence shown here is derived from an EMBL/GenBank/DDBJ whole genome shotgun (WGS) entry which is preliminary data.</text>
</comment>
<dbReference type="AlphaFoldDB" id="A0AAD9REQ3"/>